<proteinExistence type="predicted"/>
<dbReference type="Proteomes" id="UP000224607">
    <property type="component" value="Unassembled WGS sequence"/>
</dbReference>
<evidence type="ECO:0000256" key="1">
    <source>
        <dbReference type="SAM" id="SignalP"/>
    </source>
</evidence>
<dbReference type="PROSITE" id="PS51257">
    <property type="entry name" value="PROKAR_LIPOPROTEIN"/>
    <property type="match status" value="1"/>
</dbReference>
<organism evidence="3 4">
    <name type="scientific">Xenorhabdus mauleonii</name>
    <dbReference type="NCBI Taxonomy" id="351675"/>
    <lineage>
        <taxon>Bacteria</taxon>
        <taxon>Pseudomonadati</taxon>
        <taxon>Pseudomonadota</taxon>
        <taxon>Gammaproteobacteria</taxon>
        <taxon>Enterobacterales</taxon>
        <taxon>Morganellaceae</taxon>
        <taxon>Xenorhabdus</taxon>
    </lineage>
</organism>
<dbReference type="RefSeq" id="WP_092513649.1">
    <property type="nucleotide sequence ID" value="NZ_CAWNQB010000005.1"/>
</dbReference>
<dbReference type="InterPro" id="IPR014508">
    <property type="entry name" value="UCP020555_TPR-like"/>
</dbReference>
<dbReference type="STRING" id="351675.SAMN05421680_1273"/>
<keyword evidence="5" id="KW-1185">Reference proteome</keyword>
<keyword evidence="1" id="KW-0732">Signal</keyword>
<feature type="chain" id="PRO_5011699091" description="Lipoprotein" evidence="1">
    <location>
        <begin position="23"/>
        <end position="123"/>
    </location>
</feature>
<dbReference type="OrthoDB" id="9800218at2"/>
<evidence type="ECO:0000313" key="5">
    <source>
        <dbReference type="Proteomes" id="UP000224607"/>
    </source>
</evidence>
<reference evidence="4" key="1">
    <citation type="submission" date="2016-10" db="EMBL/GenBank/DDBJ databases">
        <authorList>
            <person name="Varghese N."/>
            <person name="Submissions S."/>
        </authorList>
    </citation>
    <scope>NUCLEOTIDE SEQUENCE [LARGE SCALE GENOMIC DNA]</scope>
    <source>
        <strain evidence="4">DSM 17908</strain>
    </source>
</reference>
<dbReference type="Proteomes" id="UP000198919">
    <property type="component" value="Unassembled WGS sequence"/>
</dbReference>
<dbReference type="EMBL" id="FORG01000027">
    <property type="protein sequence ID" value="SFK07213.1"/>
    <property type="molecule type" value="Genomic_DNA"/>
</dbReference>
<dbReference type="EMBL" id="NITY01000013">
    <property type="protein sequence ID" value="PHM39038.1"/>
    <property type="molecule type" value="Genomic_DNA"/>
</dbReference>
<accession>A0A1I3WJ75</accession>
<protein>
    <recommendedName>
        <fullName evidence="6">Lipoprotein</fullName>
    </recommendedName>
</protein>
<evidence type="ECO:0000313" key="3">
    <source>
        <dbReference type="EMBL" id="SFK07213.1"/>
    </source>
</evidence>
<evidence type="ECO:0008006" key="6">
    <source>
        <dbReference type="Google" id="ProtNLM"/>
    </source>
</evidence>
<dbReference type="PIRSF" id="PIRSF020555">
    <property type="entry name" value="UCP020555"/>
    <property type="match status" value="1"/>
</dbReference>
<dbReference type="Pfam" id="PF16068">
    <property type="entry name" value="DUF4810"/>
    <property type="match status" value="1"/>
</dbReference>
<reference evidence="2 5" key="3">
    <citation type="journal article" date="2017" name="Nat. Microbiol.">
        <title>Natural product diversity associated with the nematode symbionts Photorhabdus and Xenorhabdus.</title>
        <authorList>
            <person name="Tobias N.J."/>
            <person name="Wolff H."/>
            <person name="Djahanschiri B."/>
            <person name="Grundmann F."/>
            <person name="Kronenwerth M."/>
            <person name="Shi Y.M."/>
            <person name="Simonyi S."/>
            <person name="Grun P."/>
            <person name="Shapiro-Ilan D."/>
            <person name="Pidot S.J."/>
            <person name="Stinear T.P."/>
            <person name="Ebersberger I."/>
            <person name="Bode H.B."/>
        </authorList>
    </citation>
    <scope>NUCLEOTIDE SEQUENCE [LARGE SCALE GENOMIC DNA]</scope>
    <source>
        <strain evidence="2 5">DSM 17908</strain>
    </source>
</reference>
<gene>
    <name evidence="3" type="ORF">SAMN05421680_1273</name>
    <name evidence="2" type="ORF">Xmau_03207</name>
</gene>
<evidence type="ECO:0000313" key="2">
    <source>
        <dbReference type="EMBL" id="PHM39038.1"/>
    </source>
</evidence>
<name>A0A1I3WJ75_9GAMM</name>
<evidence type="ECO:0000313" key="4">
    <source>
        <dbReference type="Proteomes" id="UP000198919"/>
    </source>
</evidence>
<feature type="signal peptide" evidence="1">
    <location>
        <begin position="1"/>
        <end position="22"/>
    </location>
</feature>
<dbReference type="AlphaFoldDB" id="A0A1I3WJ75"/>
<sequence length="123" mass="13753">MFLMKKTGMLSGVILLAGCALTGCVKAPKNLYVWGDYQPALYQYYQQDKTGPQEQLQSLQKVIEQAKSKDKPVPPGLHAQMGLLYSKTGNTGEAFRQFEIEKELFPESAPYMDFLLSKNKGAK</sequence>
<reference evidence="3" key="2">
    <citation type="submission" date="2016-10" db="EMBL/GenBank/DDBJ databases">
        <authorList>
            <person name="de Groot N.N."/>
        </authorList>
    </citation>
    <scope>NUCLEOTIDE SEQUENCE [LARGE SCALE GENOMIC DNA]</scope>
    <source>
        <strain evidence="3">DSM 17908</strain>
    </source>
</reference>